<reference evidence="2 3" key="1">
    <citation type="submission" date="2020-01" db="EMBL/GenBank/DDBJ databases">
        <title>Frigidibacter albus SP32T (=CGMCC 1.13995T).</title>
        <authorList>
            <person name="Liao X."/>
        </authorList>
    </citation>
    <scope>NUCLEOTIDE SEQUENCE [LARGE SCALE GENOMIC DNA]</scope>
    <source>
        <strain evidence="2 3">SP32</strain>
    </source>
</reference>
<name>A0A6L8VED8_9RHOB</name>
<dbReference type="RefSeq" id="WP_161343301.1">
    <property type="nucleotide sequence ID" value="NZ_BMGW01000002.1"/>
</dbReference>
<evidence type="ECO:0000313" key="3">
    <source>
        <dbReference type="Proteomes" id="UP000477083"/>
    </source>
</evidence>
<dbReference type="Proteomes" id="UP000477083">
    <property type="component" value="Unassembled WGS sequence"/>
</dbReference>
<dbReference type="EMBL" id="WWNR01000002">
    <property type="protein sequence ID" value="MZQ88066.1"/>
    <property type="molecule type" value="Genomic_DNA"/>
</dbReference>
<gene>
    <name evidence="2" type="ORF">GS660_03010</name>
</gene>
<feature type="region of interest" description="Disordered" evidence="1">
    <location>
        <begin position="83"/>
        <end position="107"/>
    </location>
</feature>
<evidence type="ECO:0000256" key="1">
    <source>
        <dbReference type="SAM" id="MobiDB-lite"/>
    </source>
</evidence>
<protein>
    <submittedName>
        <fullName evidence="2">Uncharacterized protein</fullName>
    </submittedName>
</protein>
<keyword evidence="3" id="KW-1185">Reference proteome</keyword>
<proteinExistence type="predicted"/>
<accession>A0A6L8VED8</accession>
<sequence>MLRLLCLCLIVTLLLPWGAGQGLRHAVQAKTAMELSAEPEQPALRVTATHRCPGPALPGTPCGLDLAPAEVRTDAQMTADLAVPGPRLMPVPPGRSTQPPLGPPRAA</sequence>
<comment type="caution">
    <text evidence="2">The sequence shown here is derived from an EMBL/GenBank/DDBJ whole genome shotgun (WGS) entry which is preliminary data.</text>
</comment>
<dbReference type="AlphaFoldDB" id="A0A6L8VED8"/>
<organism evidence="2 3">
    <name type="scientific">Frigidibacter albus</name>
    <dbReference type="NCBI Taxonomy" id="1465486"/>
    <lineage>
        <taxon>Bacteria</taxon>
        <taxon>Pseudomonadati</taxon>
        <taxon>Pseudomonadota</taxon>
        <taxon>Alphaproteobacteria</taxon>
        <taxon>Rhodobacterales</taxon>
        <taxon>Paracoccaceae</taxon>
        <taxon>Frigidibacter</taxon>
    </lineage>
</organism>
<evidence type="ECO:0000313" key="2">
    <source>
        <dbReference type="EMBL" id="MZQ88066.1"/>
    </source>
</evidence>